<evidence type="ECO:0000256" key="1">
    <source>
        <dbReference type="ARBA" id="ARBA00012493"/>
    </source>
</evidence>
<feature type="domain" description="Integrase catalytic" evidence="3">
    <location>
        <begin position="151"/>
        <end position="242"/>
    </location>
</feature>
<dbReference type="InterPro" id="IPR001584">
    <property type="entry name" value="Integrase_cat-core"/>
</dbReference>
<dbReference type="GO" id="GO:0003676">
    <property type="term" value="F:nucleic acid binding"/>
    <property type="evidence" value="ECO:0007669"/>
    <property type="project" value="InterPro"/>
</dbReference>
<proteinExistence type="predicted"/>
<evidence type="ECO:0000313" key="5">
    <source>
        <dbReference type="Proteomes" id="UP000478052"/>
    </source>
</evidence>
<dbReference type="InterPro" id="IPR036397">
    <property type="entry name" value="RNaseH_sf"/>
</dbReference>
<evidence type="ECO:0000313" key="4">
    <source>
        <dbReference type="EMBL" id="KAF0751599.1"/>
    </source>
</evidence>
<dbReference type="PANTHER" id="PTHR37984:SF5">
    <property type="entry name" value="PROTEIN NYNRIN-LIKE"/>
    <property type="match status" value="1"/>
</dbReference>
<dbReference type="FunFam" id="1.10.340.70:FF:000001">
    <property type="entry name" value="Retrovirus-related Pol polyprotein from transposon gypsy-like Protein"/>
    <property type="match status" value="1"/>
</dbReference>
<dbReference type="Pfam" id="PF17921">
    <property type="entry name" value="Integrase_H2C2"/>
    <property type="match status" value="1"/>
</dbReference>
<dbReference type="SUPFAM" id="SSF53098">
    <property type="entry name" value="Ribonuclease H-like"/>
    <property type="match status" value="1"/>
</dbReference>
<organism evidence="4 5">
    <name type="scientific">Aphis craccivora</name>
    <name type="common">Cowpea aphid</name>
    <dbReference type="NCBI Taxonomy" id="307492"/>
    <lineage>
        <taxon>Eukaryota</taxon>
        <taxon>Metazoa</taxon>
        <taxon>Ecdysozoa</taxon>
        <taxon>Arthropoda</taxon>
        <taxon>Hexapoda</taxon>
        <taxon>Insecta</taxon>
        <taxon>Pterygota</taxon>
        <taxon>Neoptera</taxon>
        <taxon>Paraneoptera</taxon>
        <taxon>Hemiptera</taxon>
        <taxon>Sternorrhyncha</taxon>
        <taxon>Aphidomorpha</taxon>
        <taxon>Aphidoidea</taxon>
        <taxon>Aphididae</taxon>
        <taxon>Aphidini</taxon>
        <taxon>Aphis</taxon>
        <taxon>Aphis</taxon>
    </lineage>
</organism>
<gene>
    <name evidence="4" type="ORF">FWK35_00019089</name>
</gene>
<dbReference type="InterPro" id="IPR012337">
    <property type="entry name" value="RNaseH-like_sf"/>
</dbReference>
<dbReference type="Gene3D" id="3.30.420.10">
    <property type="entry name" value="Ribonuclease H-like superfamily/Ribonuclease H"/>
    <property type="match status" value="2"/>
</dbReference>
<dbReference type="AlphaFoldDB" id="A0A6G0Y951"/>
<keyword evidence="5" id="KW-1185">Reference proteome</keyword>
<dbReference type="InterPro" id="IPR041588">
    <property type="entry name" value="Integrase_H2C2"/>
</dbReference>
<name>A0A6G0Y951_APHCR</name>
<evidence type="ECO:0000256" key="2">
    <source>
        <dbReference type="SAM" id="MobiDB-lite"/>
    </source>
</evidence>
<feature type="region of interest" description="Disordered" evidence="2">
    <location>
        <begin position="376"/>
        <end position="443"/>
    </location>
</feature>
<dbReference type="PROSITE" id="PS50994">
    <property type="entry name" value="INTEGRASE"/>
    <property type="match status" value="1"/>
</dbReference>
<dbReference type="Proteomes" id="UP000478052">
    <property type="component" value="Unassembled WGS sequence"/>
</dbReference>
<comment type="caution">
    <text evidence="4">The sequence shown here is derived from an EMBL/GenBank/DDBJ whole genome shotgun (WGS) entry which is preliminary data.</text>
</comment>
<dbReference type="EC" id="2.7.7.49" evidence="1"/>
<dbReference type="OrthoDB" id="6818458at2759"/>
<protein>
    <recommendedName>
        <fullName evidence="1">RNA-directed DNA polymerase</fullName>
        <ecNumber evidence="1">2.7.7.49</ecNumber>
    </recommendedName>
</protein>
<dbReference type="GO" id="GO:0003964">
    <property type="term" value="F:RNA-directed DNA polymerase activity"/>
    <property type="evidence" value="ECO:0007669"/>
    <property type="project" value="UniProtKB-EC"/>
</dbReference>
<accession>A0A6G0Y951</accession>
<sequence length="443" mass="50375">MQEFDVEVRHRAANRLEVFTTLTEEQYIKSMQYSDSEIMGIIKSLEGPTPSKLLLNNYNVINGVLYRRVQTAAGPRQLWVVPKCMRKSLAIKFHDLSGHFAVDRTYAKITEQYYFPRMRRYLRVHIGMCPECALYKKSRGKQAGMLHPISPGDRPFETINIDHLGSFPKSTKGNAYILILVDNLTKFVKLFASKTVQSTVVVNQLKSFALNYGLPKRIITDRGTSFQSEHFWQYRKANGIQHHPVALKTEATWNKQLAELELVLNTSINQTIGVSPFYALYGFDAVIRDGLLDTLTTLTPAYQQPAEIQQQIRKDIAEKQAQWKERHDQHRKSQTLSIGEIVYPPVSTGTSTKLQPKYRGPMIVTTHTLALKRFAKDQGEDSETDQSDQEGQNSDGTEERTVTTTMAEPVRSDSLALSAADIKSNHRTSGRKVKKPAYLKDYN</sequence>
<dbReference type="Pfam" id="PF00665">
    <property type="entry name" value="rve"/>
    <property type="match status" value="1"/>
</dbReference>
<feature type="compositionally biased region" description="Basic residues" evidence="2">
    <location>
        <begin position="425"/>
        <end position="437"/>
    </location>
</feature>
<dbReference type="EMBL" id="VUJU01005324">
    <property type="protein sequence ID" value="KAF0751599.1"/>
    <property type="molecule type" value="Genomic_DNA"/>
</dbReference>
<reference evidence="4 5" key="1">
    <citation type="submission" date="2019-08" db="EMBL/GenBank/DDBJ databases">
        <title>Whole genome of Aphis craccivora.</title>
        <authorList>
            <person name="Voronova N.V."/>
            <person name="Shulinski R.S."/>
            <person name="Bandarenka Y.V."/>
            <person name="Zhorov D.G."/>
            <person name="Warner D."/>
        </authorList>
    </citation>
    <scope>NUCLEOTIDE SEQUENCE [LARGE SCALE GENOMIC DNA]</scope>
    <source>
        <strain evidence="4">180601</strain>
        <tissue evidence="4">Whole Body</tissue>
    </source>
</reference>
<dbReference type="Gene3D" id="1.10.340.70">
    <property type="match status" value="1"/>
</dbReference>
<dbReference type="InterPro" id="IPR050951">
    <property type="entry name" value="Retrovirus_Pol_polyprotein"/>
</dbReference>
<dbReference type="PANTHER" id="PTHR37984">
    <property type="entry name" value="PROTEIN CBG26694"/>
    <property type="match status" value="1"/>
</dbReference>
<evidence type="ECO:0000259" key="3">
    <source>
        <dbReference type="PROSITE" id="PS50994"/>
    </source>
</evidence>
<dbReference type="GO" id="GO:0015074">
    <property type="term" value="P:DNA integration"/>
    <property type="evidence" value="ECO:0007669"/>
    <property type="project" value="InterPro"/>
</dbReference>